<feature type="region of interest" description="Disordered" evidence="1">
    <location>
        <begin position="564"/>
        <end position="627"/>
    </location>
</feature>
<name>A0A8E0VDJ3_9TREM</name>
<evidence type="ECO:0000256" key="1">
    <source>
        <dbReference type="SAM" id="MobiDB-lite"/>
    </source>
</evidence>
<evidence type="ECO:0000313" key="3">
    <source>
        <dbReference type="Proteomes" id="UP000728185"/>
    </source>
</evidence>
<dbReference type="AlphaFoldDB" id="A0A8E0VDJ3"/>
<feature type="compositionally biased region" description="Low complexity" evidence="1">
    <location>
        <begin position="503"/>
        <end position="513"/>
    </location>
</feature>
<organism evidence="2 3">
    <name type="scientific">Fasciolopsis buskii</name>
    <dbReference type="NCBI Taxonomy" id="27845"/>
    <lineage>
        <taxon>Eukaryota</taxon>
        <taxon>Metazoa</taxon>
        <taxon>Spiralia</taxon>
        <taxon>Lophotrochozoa</taxon>
        <taxon>Platyhelminthes</taxon>
        <taxon>Trematoda</taxon>
        <taxon>Digenea</taxon>
        <taxon>Plagiorchiida</taxon>
        <taxon>Echinostomata</taxon>
        <taxon>Echinostomatoidea</taxon>
        <taxon>Fasciolidae</taxon>
        <taxon>Fasciolopsis</taxon>
    </lineage>
</organism>
<dbReference type="EMBL" id="LUCM01009719">
    <property type="protein sequence ID" value="KAA0186483.1"/>
    <property type="molecule type" value="Genomic_DNA"/>
</dbReference>
<feature type="compositionally biased region" description="Low complexity" evidence="1">
    <location>
        <begin position="601"/>
        <end position="612"/>
    </location>
</feature>
<protein>
    <submittedName>
        <fullName evidence="2">Uncharacterized protein</fullName>
    </submittedName>
</protein>
<reference evidence="2" key="1">
    <citation type="submission" date="2019-05" db="EMBL/GenBank/DDBJ databases">
        <title>Annotation for the trematode Fasciolopsis buski.</title>
        <authorList>
            <person name="Choi Y.-J."/>
        </authorList>
    </citation>
    <scope>NUCLEOTIDE SEQUENCE</scope>
    <source>
        <strain evidence="2">HT</strain>
        <tissue evidence="2">Whole worm</tissue>
    </source>
</reference>
<keyword evidence="3" id="KW-1185">Reference proteome</keyword>
<feature type="non-terminal residue" evidence="2">
    <location>
        <position position="627"/>
    </location>
</feature>
<dbReference type="PANTHER" id="PTHR12809">
    <property type="entry name" value="MEDIATOR COMPLEX SUBUNIT"/>
    <property type="match status" value="1"/>
</dbReference>
<dbReference type="OrthoDB" id="6250725at2759"/>
<dbReference type="Proteomes" id="UP000728185">
    <property type="component" value="Unassembled WGS sequence"/>
</dbReference>
<dbReference type="PANTHER" id="PTHR12809:SF2">
    <property type="entry name" value="MEDIATOR OF RNA POLYMERASE II TRANSCRIPTION SUBUNIT 14"/>
    <property type="match status" value="1"/>
</dbReference>
<proteinExistence type="predicted"/>
<feature type="region of interest" description="Disordered" evidence="1">
    <location>
        <begin position="503"/>
        <end position="525"/>
    </location>
</feature>
<sequence length="627" mass="65616">AEITYRSGWGFSLSVGFAPAISNARDDTATLLVAEPSSTDADVESNPHLIIRQHLEELLNASKSVTALCKSSFVCTALRPVRGIVLLALSAYDVVIIYRASLSLRIALSPQRVLLSSMLGTAATSPTNQETVQIMDAYPQLTDQTTLSFRPDLWNNPSADSQLSSLAPLPAFQSFLNSLQEAFQMDIEADTWTGLTVAQLAQVIRGPRAPSKISSSTSKSNRSNTNLSTLESYLSSCLLFHAAIAAVTSLDVALLPAHTTDSTSTEQLTAESNASRISEIVRTGVFLSNWHSSNLSALVSLVSQRTGVDVASWKLTIRLSPLSNQMPPGSNPADRWSPEALSLLEKFFDLRVCAAPFQPSAVTAFFRLLILPPHALRSIVHLIPFDLSPPSHSPTQLRLGLVRLGTNKRATNRAYASTGSPHGQPAMDTNTSTQSPDFIPGLPGILVRPPRITLQLLVLQSPPSIQVNKQQQGTLAQLISVGYDWNTNRVTMLALCGSSNLSGSRSSAENASGPGAGSGSGSNMSSLSQLLLESDVEKNANMIASTSGESALVHLASLITQTTAAKAGGTGPTSGPSSYATGGTGAPPSTGAVSGGGGLGNASNVSSNVIASGQAGSGPNKPLFTSS</sequence>
<dbReference type="GO" id="GO:0006357">
    <property type="term" value="P:regulation of transcription by RNA polymerase II"/>
    <property type="evidence" value="ECO:0007669"/>
    <property type="project" value="InterPro"/>
</dbReference>
<dbReference type="GO" id="GO:0003712">
    <property type="term" value="F:transcription coregulator activity"/>
    <property type="evidence" value="ECO:0007669"/>
    <property type="project" value="InterPro"/>
</dbReference>
<comment type="caution">
    <text evidence="2">The sequence shown here is derived from an EMBL/GenBank/DDBJ whole genome shotgun (WGS) entry which is preliminary data.</text>
</comment>
<feature type="compositionally biased region" description="Low complexity" evidence="1">
    <location>
        <begin position="564"/>
        <end position="592"/>
    </location>
</feature>
<gene>
    <name evidence="2" type="ORF">FBUS_00080</name>
</gene>
<dbReference type="GO" id="GO:0016592">
    <property type="term" value="C:mediator complex"/>
    <property type="evidence" value="ECO:0007669"/>
    <property type="project" value="InterPro"/>
</dbReference>
<evidence type="ECO:0000313" key="2">
    <source>
        <dbReference type="EMBL" id="KAA0186483.1"/>
    </source>
</evidence>
<dbReference type="InterPro" id="IPR013947">
    <property type="entry name" value="Mediator_Med14"/>
</dbReference>
<accession>A0A8E0VDJ3</accession>
<dbReference type="GO" id="GO:0070847">
    <property type="term" value="C:core mediator complex"/>
    <property type="evidence" value="ECO:0007669"/>
    <property type="project" value="TreeGrafter"/>
</dbReference>